<dbReference type="PANTHER" id="PTHR30344:SF1">
    <property type="entry name" value="6-PHOSPHOGLUCONOLACTONASE"/>
    <property type="match status" value="1"/>
</dbReference>
<dbReference type="PANTHER" id="PTHR30344">
    <property type="entry name" value="6-PHOSPHOGLUCONOLACTONASE-RELATED"/>
    <property type="match status" value="1"/>
</dbReference>
<proteinExistence type="inferred from homology"/>
<dbReference type="FunFam" id="2.130.10.10:FF:000306">
    <property type="entry name" value="3-carboxymuconate cyclase"/>
    <property type="match status" value="1"/>
</dbReference>
<dbReference type="GO" id="GO:0005829">
    <property type="term" value="C:cytosol"/>
    <property type="evidence" value="ECO:0007669"/>
    <property type="project" value="TreeGrafter"/>
</dbReference>
<sequence length="355" mass="39227">MKMKDNKEFIGYVGTYTKENSEGIYKFTLDVEAKKISNVTLAAKLDNPTYVTINRNNEYLYSVVKEGESGGVAAYSIDSHTGELKAKNRQVVEGASPCHISVDSGNHTVVTANYHKGTIESFEINEENGTVNPASSIMAHEGSGPNKERQEKPHAHYAGYTPDEKYVVGVDLGIDKIITYEVKDSTLTEVNRLSVNPGSGPRHITFHPNGKYAYVMTELSSEVIVLTYNPAEGSFTELQYISTVPEEFDENNQGSAIHISSDGRFVYAGNRGHNSIAVYRVDQNSGQLTFVEHTSTEGNWPRDFVLDPTEKFLVATNEKSHNLVLFSRDESTGKLTLLQSDVAVPEPVCVKFLNI</sequence>
<dbReference type="GO" id="GO:0017057">
    <property type="term" value="F:6-phosphogluconolactonase activity"/>
    <property type="evidence" value="ECO:0007669"/>
    <property type="project" value="TreeGrafter"/>
</dbReference>
<reference evidence="2 3" key="1">
    <citation type="submission" date="2017-01" db="EMBL/GenBank/DDBJ databases">
        <title>Bacillus cereus isolates.</title>
        <authorList>
            <person name="Beno S.M."/>
        </authorList>
    </citation>
    <scope>NUCLEOTIDE SEQUENCE [LARGE SCALE GENOMIC DNA]</scope>
    <source>
        <strain evidence="2 3">FSL K6-1030</strain>
    </source>
</reference>
<dbReference type="Proteomes" id="UP000190641">
    <property type="component" value="Unassembled WGS sequence"/>
</dbReference>
<dbReference type="AlphaFoldDB" id="A0A9X6GGJ4"/>
<dbReference type="InterPro" id="IPR050282">
    <property type="entry name" value="Cycloisomerase_2"/>
</dbReference>
<name>A0A9X6GGJ4_BACCE</name>
<evidence type="ECO:0000313" key="3">
    <source>
        <dbReference type="Proteomes" id="UP000190641"/>
    </source>
</evidence>
<gene>
    <name evidence="2" type="ORF">BLX06_06870</name>
</gene>
<dbReference type="RefSeq" id="WP_078186366.1">
    <property type="nucleotide sequence ID" value="NZ_CP072774.1"/>
</dbReference>
<dbReference type="SUPFAM" id="SSF51004">
    <property type="entry name" value="C-terminal (heme d1) domain of cytochrome cd1-nitrite reductase"/>
    <property type="match status" value="1"/>
</dbReference>
<organism evidence="2 3">
    <name type="scientific">Bacillus cereus</name>
    <dbReference type="NCBI Taxonomy" id="1396"/>
    <lineage>
        <taxon>Bacteria</taxon>
        <taxon>Bacillati</taxon>
        <taxon>Bacillota</taxon>
        <taxon>Bacilli</taxon>
        <taxon>Bacillales</taxon>
        <taxon>Bacillaceae</taxon>
        <taxon>Bacillus</taxon>
        <taxon>Bacillus cereus group</taxon>
    </lineage>
</organism>
<dbReference type="InterPro" id="IPR015943">
    <property type="entry name" value="WD40/YVTN_repeat-like_dom_sf"/>
</dbReference>
<comment type="similarity">
    <text evidence="1">Belongs to the cycloisomerase 2 family.</text>
</comment>
<comment type="caution">
    <text evidence="2">The sequence shown here is derived from an EMBL/GenBank/DDBJ whole genome shotgun (WGS) entry which is preliminary data.</text>
</comment>
<dbReference type="Pfam" id="PF10282">
    <property type="entry name" value="Lactonase"/>
    <property type="match status" value="1"/>
</dbReference>
<protein>
    <submittedName>
        <fullName evidence="2">6-phosphogluconolactonase</fullName>
    </submittedName>
</protein>
<dbReference type="InterPro" id="IPR011048">
    <property type="entry name" value="Haem_d1_sf"/>
</dbReference>
<dbReference type="InterPro" id="IPR019405">
    <property type="entry name" value="Lactonase_7-beta_prop"/>
</dbReference>
<evidence type="ECO:0000313" key="2">
    <source>
        <dbReference type="EMBL" id="OOR75750.1"/>
    </source>
</evidence>
<dbReference type="EMBL" id="MUAU01000014">
    <property type="protein sequence ID" value="OOR75750.1"/>
    <property type="molecule type" value="Genomic_DNA"/>
</dbReference>
<dbReference type="Gene3D" id="2.130.10.10">
    <property type="entry name" value="YVTN repeat-like/Quinoprotein amine dehydrogenase"/>
    <property type="match status" value="1"/>
</dbReference>
<accession>A0A9X6GGJ4</accession>
<evidence type="ECO:0000256" key="1">
    <source>
        <dbReference type="ARBA" id="ARBA00005564"/>
    </source>
</evidence>